<accession>A0AAD4LFM4</accession>
<comment type="caution">
    <text evidence="1">The sequence shown here is derived from an EMBL/GenBank/DDBJ whole genome shotgun (WGS) entry which is preliminary data.</text>
</comment>
<dbReference type="EMBL" id="JAKELL010000052">
    <property type="protein sequence ID" value="KAH8986712.1"/>
    <property type="molecule type" value="Genomic_DNA"/>
</dbReference>
<dbReference type="Proteomes" id="UP001201163">
    <property type="component" value="Unassembled WGS sequence"/>
</dbReference>
<sequence>MGTEGKSKVLSPTPTVTGTRMLVALAVINIGTTCNASISLKPYTITLARYSIRLFNGAGGPSPNVLRRSATTTTSHSRYRRYCTRRLCRRLSPLLQLCPTCRHVQSTLDRVEMDEGRTKDKLVQMNRQRPRGTPCKLPVDVLGRFCSVATTTI</sequence>
<reference evidence="1" key="1">
    <citation type="submission" date="2022-01" db="EMBL/GenBank/DDBJ databases">
        <title>Comparative genomics reveals a dynamic genome evolution in the ectomycorrhizal milk-cap (Lactarius) mushrooms.</title>
        <authorList>
            <consortium name="DOE Joint Genome Institute"/>
            <person name="Lebreton A."/>
            <person name="Tang N."/>
            <person name="Kuo A."/>
            <person name="LaButti K."/>
            <person name="Drula E."/>
            <person name="Barry K."/>
            <person name="Clum A."/>
            <person name="Lipzen A."/>
            <person name="Mousain D."/>
            <person name="Ng V."/>
            <person name="Wang R."/>
            <person name="Wang X."/>
            <person name="Dai Y."/>
            <person name="Henrissat B."/>
            <person name="Grigoriev I.V."/>
            <person name="Guerin-Laguette A."/>
            <person name="Yu F."/>
            <person name="Martin F.M."/>
        </authorList>
    </citation>
    <scope>NUCLEOTIDE SEQUENCE</scope>
    <source>
        <strain evidence="1">QP</strain>
    </source>
</reference>
<keyword evidence="2" id="KW-1185">Reference proteome</keyword>
<evidence type="ECO:0000313" key="2">
    <source>
        <dbReference type="Proteomes" id="UP001201163"/>
    </source>
</evidence>
<dbReference type="AlphaFoldDB" id="A0AAD4LFM4"/>
<protein>
    <submittedName>
        <fullName evidence="1">Uncharacterized protein</fullName>
    </submittedName>
</protein>
<name>A0AAD4LFM4_9AGAM</name>
<evidence type="ECO:0000313" key="1">
    <source>
        <dbReference type="EMBL" id="KAH8986712.1"/>
    </source>
</evidence>
<organism evidence="1 2">
    <name type="scientific">Lactarius akahatsu</name>
    <dbReference type="NCBI Taxonomy" id="416441"/>
    <lineage>
        <taxon>Eukaryota</taxon>
        <taxon>Fungi</taxon>
        <taxon>Dikarya</taxon>
        <taxon>Basidiomycota</taxon>
        <taxon>Agaricomycotina</taxon>
        <taxon>Agaricomycetes</taxon>
        <taxon>Russulales</taxon>
        <taxon>Russulaceae</taxon>
        <taxon>Lactarius</taxon>
    </lineage>
</organism>
<proteinExistence type="predicted"/>
<gene>
    <name evidence="1" type="ORF">EDB92DRAFT_1878444</name>
</gene>